<comment type="pathway">
    <text evidence="2">Cofactor biosynthesis; tetrahydrobiopterin biosynthesis; tetrahydrobiopterin from 7,8-dihydroneopterin triphosphate: step 1/3.</text>
</comment>
<evidence type="ECO:0000256" key="4">
    <source>
        <dbReference type="ARBA" id="ARBA00013100"/>
    </source>
</evidence>
<accession>A0ABP0FNU0</accession>
<evidence type="ECO:0000313" key="10">
    <source>
        <dbReference type="Proteomes" id="UP001642483"/>
    </source>
</evidence>
<comment type="cofactor">
    <cofactor evidence="1">
        <name>Zn(2+)</name>
        <dbReference type="ChEBI" id="CHEBI:29105"/>
    </cofactor>
</comment>
<reference evidence="9 10" key="1">
    <citation type="submission" date="2024-02" db="EMBL/GenBank/DDBJ databases">
        <authorList>
            <person name="Daric V."/>
            <person name="Darras S."/>
        </authorList>
    </citation>
    <scope>NUCLEOTIDE SEQUENCE [LARGE SCALE GENOMIC DNA]</scope>
</reference>
<dbReference type="Pfam" id="PF01242">
    <property type="entry name" value="PTPS"/>
    <property type="match status" value="1"/>
</dbReference>
<evidence type="ECO:0000256" key="5">
    <source>
        <dbReference type="ARBA" id="ARBA00022723"/>
    </source>
</evidence>
<keyword evidence="5" id="KW-0479">Metal-binding</keyword>
<dbReference type="InterPro" id="IPR007115">
    <property type="entry name" value="6-PTP_synth/QueD"/>
</dbReference>
<evidence type="ECO:0000256" key="3">
    <source>
        <dbReference type="ARBA" id="ARBA00009164"/>
    </source>
</evidence>
<sequence>MSNIVELSRRIMLCASHRLHSTHLSDEENKQLYGKCNNPNGHGHNYVIKVSVRGEKDPITGMVMDAAILKDYMTKAIMDVMDHKCLDKDVEYFKTQPSTAENIAVFVWNQLSPYMEKEKCSLHKVKIFETENICATYKGMKA</sequence>
<dbReference type="PANTHER" id="PTHR12589">
    <property type="entry name" value="PYRUVOYL TETRAHYDROBIOPTERIN SYNTHASE"/>
    <property type="match status" value="1"/>
</dbReference>
<keyword evidence="7" id="KW-0783">Tetrahydrobiopterin biosynthesis</keyword>
<dbReference type="Proteomes" id="UP001642483">
    <property type="component" value="Unassembled WGS sequence"/>
</dbReference>
<dbReference type="EC" id="4.2.3.12" evidence="4"/>
<evidence type="ECO:0000256" key="6">
    <source>
        <dbReference type="ARBA" id="ARBA00022833"/>
    </source>
</evidence>
<dbReference type="InterPro" id="IPR022470">
    <property type="entry name" value="PTPS_Cys_AS"/>
</dbReference>
<organism evidence="9 10">
    <name type="scientific">Clavelina lepadiformis</name>
    <name type="common">Light-bulb sea squirt</name>
    <name type="synonym">Ascidia lepadiformis</name>
    <dbReference type="NCBI Taxonomy" id="159417"/>
    <lineage>
        <taxon>Eukaryota</taxon>
        <taxon>Metazoa</taxon>
        <taxon>Chordata</taxon>
        <taxon>Tunicata</taxon>
        <taxon>Ascidiacea</taxon>
        <taxon>Aplousobranchia</taxon>
        <taxon>Clavelinidae</taxon>
        <taxon>Clavelina</taxon>
    </lineage>
</organism>
<dbReference type="Gene3D" id="3.30.479.10">
    <property type="entry name" value="6-pyruvoyl tetrahydropterin synthase/QueD"/>
    <property type="match status" value="1"/>
</dbReference>
<evidence type="ECO:0000256" key="8">
    <source>
        <dbReference type="ARBA" id="ARBA00023239"/>
    </source>
</evidence>
<dbReference type="SUPFAM" id="SSF55620">
    <property type="entry name" value="Tetrahydrobiopterin biosynthesis enzymes-like"/>
    <property type="match status" value="1"/>
</dbReference>
<evidence type="ECO:0000256" key="1">
    <source>
        <dbReference type="ARBA" id="ARBA00001947"/>
    </source>
</evidence>
<dbReference type="PROSITE" id="PS00987">
    <property type="entry name" value="PTPS_1"/>
    <property type="match status" value="1"/>
</dbReference>
<comment type="caution">
    <text evidence="9">The sequence shown here is derived from an EMBL/GenBank/DDBJ whole genome shotgun (WGS) entry which is preliminary data.</text>
</comment>
<gene>
    <name evidence="9" type="ORF">CVLEPA_LOCUS11524</name>
</gene>
<keyword evidence="10" id="KW-1185">Reference proteome</keyword>
<name>A0ABP0FNU0_CLALP</name>
<evidence type="ECO:0000256" key="2">
    <source>
        <dbReference type="ARBA" id="ARBA00005126"/>
    </source>
</evidence>
<dbReference type="EMBL" id="CAWYQH010000079">
    <property type="protein sequence ID" value="CAK8681310.1"/>
    <property type="molecule type" value="Genomic_DNA"/>
</dbReference>
<comment type="similarity">
    <text evidence="3">Belongs to the PTPS family.</text>
</comment>
<protein>
    <recommendedName>
        <fullName evidence="4">6-pyruvoyltetrahydropterin synthase</fullName>
        <ecNumber evidence="4">4.2.3.12</ecNumber>
    </recommendedName>
</protein>
<keyword evidence="8" id="KW-0456">Lyase</keyword>
<dbReference type="PANTHER" id="PTHR12589:SF7">
    <property type="entry name" value="6-PYRUVOYL TETRAHYDROBIOPTERIN SYNTHASE"/>
    <property type="match status" value="1"/>
</dbReference>
<keyword evidence="6" id="KW-0862">Zinc</keyword>
<proteinExistence type="inferred from homology"/>
<evidence type="ECO:0000256" key="7">
    <source>
        <dbReference type="ARBA" id="ARBA00023007"/>
    </source>
</evidence>
<dbReference type="InterPro" id="IPR038418">
    <property type="entry name" value="6-PTP_synth/QueD_sf"/>
</dbReference>
<evidence type="ECO:0000313" key="9">
    <source>
        <dbReference type="EMBL" id="CAK8681310.1"/>
    </source>
</evidence>